<organism evidence="3">
    <name type="scientific">marine sediment metagenome</name>
    <dbReference type="NCBI Taxonomy" id="412755"/>
    <lineage>
        <taxon>unclassified sequences</taxon>
        <taxon>metagenomes</taxon>
        <taxon>ecological metagenomes</taxon>
    </lineage>
</organism>
<dbReference type="InterPro" id="IPR004107">
    <property type="entry name" value="Integrase_SAM-like_N"/>
</dbReference>
<name>X1TGH3_9ZZZZ</name>
<dbReference type="Pfam" id="PF02899">
    <property type="entry name" value="Phage_int_SAM_1"/>
    <property type="match status" value="1"/>
</dbReference>
<dbReference type="InterPro" id="IPR044068">
    <property type="entry name" value="CB"/>
</dbReference>
<comment type="caution">
    <text evidence="3">The sequence shown here is derived from an EMBL/GenBank/DDBJ whole genome shotgun (WGS) entry which is preliminary data.</text>
</comment>
<dbReference type="SUPFAM" id="SSF47823">
    <property type="entry name" value="lambda integrase-like, N-terminal domain"/>
    <property type="match status" value="1"/>
</dbReference>
<dbReference type="Gene3D" id="1.10.150.130">
    <property type="match status" value="1"/>
</dbReference>
<reference evidence="3" key="1">
    <citation type="journal article" date="2014" name="Front. Microbiol.">
        <title>High frequency of phylogenetically diverse reductive dehalogenase-homologous genes in deep subseafloor sedimentary metagenomes.</title>
        <authorList>
            <person name="Kawai M."/>
            <person name="Futagami T."/>
            <person name="Toyoda A."/>
            <person name="Takaki Y."/>
            <person name="Nishi S."/>
            <person name="Hori S."/>
            <person name="Arai W."/>
            <person name="Tsubouchi T."/>
            <person name="Morono Y."/>
            <person name="Uchiyama I."/>
            <person name="Ito T."/>
            <person name="Fujiyama A."/>
            <person name="Inagaki F."/>
            <person name="Takami H."/>
        </authorList>
    </citation>
    <scope>NUCLEOTIDE SEQUENCE</scope>
    <source>
        <strain evidence="3">Expedition CK06-06</strain>
    </source>
</reference>
<keyword evidence="1" id="KW-0238">DNA-binding</keyword>
<dbReference type="EMBL" id="BARW01032933">
    <property type="protein sequence ID" value="GAJ04379.1"/>
    <property type="molecule type" value="Genomic_DNA"/>
</dbReference>
<feature type="domain" description="Core-binding (CB)" evidence="2">
    <location>
        <begin position="117"/>
        <end position="202"/>
    </location>
</feature>
<proteinExistence type="predicted"/>
<accession>X1TGH3</accession>
<protein>
    <recommendedName>
        <fullName evidence="2">Core-binding (CB) domain-containing protein</fullName>
    </recommendedName>
</protein>
<dbReference type="GO" id="GO:0015074">
    <property type="term" value="P:DNA integration"/>
    <property type="evidence" value="ECO:0007669"/>
    <property type="project" value="InterPro"/>
</dbReference>
<evidence type="ECO:0000259" key="2">
    <source>
        <dbReference type="PROSITE" id="PS51900"/>
    </source>
</evidence>
<sequence>MKHQIYSCQKTEQNLRVGPLGAFVDELATMLLEKGYPKKYLRSRFAVIGELNRWLIQKKIKLNGLNQSQIDQFIQHRRLKQTSVVEHGEIVTLDLLIEVIRSHGCIPTTEPEKKSENEIEEIVELYNQYLVEEQGLSPATISYYLINNRHFLSDVFNSNPITFNTVCAQNITEFVLKYTNEHSSDASNLMVTSLRSFFRFLLLRGKIAVDLASCVPSVA</sequence>
<dbReference type="GO" id="GO:0003677">
    <property type="term" value="F:DNA binding"/>
    <property type="evidence" value="ECO:0007669"/>
    <property type="project" value="UniProtKB-KW"/>
</dbReference>
<dbReference type="InterPro" id="IPR010998">
    <property type="entry name" value="Integrase_recombinase_N"/>
</dbReference>
<dbReference type="AlphaFoldDB" id="X1TGH3"/>
<feature type="non-terminal residue" evidence="3">
    <location>
        <position position="219"/>
    </location>
</feature>
<dbReference type="PROSITE" id="PS51900">
    <property type="entry name" value="CB"/>
    <property type="match status" value="1"/>
</dbReference>
<gene>
    <name evidence="3" type="ORF">S12H4_51992</name>
</gene>
<evidence type="ECO:0000313" key="3">
    <source>
        <dbReference type="EMBL" id="GAJ04379.1"/>
    </source>
</evidence>
<evidence type="ECO:0000256" key="1">
    <source>
        <dbReference type="ARBA" id="ARBA00023125"/>
    </source>
</evidence>